<protein>
    <recommendedName>
        <fullName evidence="1">DUF397 domain-containing protein</fullName>
    </recommendedName>
</protein>
<comment type="caution">
    <text evidence="2">The sequence shown here is derived from an EMBL/GenBank/DDBJ whole genome shotgun (WGS) entry which is preliminary data.</text>
</comment>
<accession>A0A919SGY1</accession>
<dbReference type="InterPro" id="IPR007278">
    <property type="entry name" value="DUF397"/>
</dbReference>
<keyword evidence="3" id="KW-1185">Reference proteome</keyword>
<dbReference type="EMBL" id="BOQP01000011">
    <property type="protein sequence ID" value="GIM71489.1"/>
    <property type="molecule type" value="Genomic_DNA"/>
</dbReference>
<dbReference type="Proteomes" id="UP000680865">
    <property type="component" value="Unassembled WGS sequence"/>
</dbReference>
<dbReference type="Pfam" id="PF04149">
    <property type="entry name" value="DUF397"/>
    <property type="match status" value="1"/>
</dbReference>
<gene>
    <name evidence="2" type="ORF">Aco04nite_25530</name>
</gene>
<name>A0A919SGY1_9ACTN</name>
<feature type="domain" description="DUF397" evidence="1">
    <location>
        <begin position="24"/>
        <end position="76"/>
    </location>
</feature>
<sequence>MSPLSVMSAGIHSLKGMTLQKNALTWRKSTRSGAAGHCVEVASAAAAVFVRDSKNVEGPVLEFGQAGWAEFVAGVRAGEFDR</sequence>
<evidence type="ECO:0000259" key="1">
    <source>
        <dbReference type="Pfam" id="PF04149"/>
    </source>
</evidence>
<organism evidence="2 3">
    <name type="scientific">Winogradskya consettensis</name>
    <dbReference type="NCBI Taxonomy" id="113560"/>
    <lineage>
        <taxon>Bacteria</taxon>
        <taxon>Bacillati</taxon>
        <taxon>Actinomycetota</taxon>
        <taxon>Actinomycetes</taxon>
        <taxon>Micromonosporales</taxon>
        <taxon>Micromonosporaceae</taxon>
        <taxon>Winogradskya</taxon>
    </lineage>
</organism>
<reference evidence="2" key="1">
    <citation type="submission" date="2021-03" db="EMBL/GenBank/DDBJ databases">
        <title>Whole genome shotgun sequence of Actinoplanes consettensis NBRC 14913.</title>
        <authorList>
            <person name="Komaki H."/>
            <person name="Tamura T."/>
        </authorList>
    </citation>
    <scope>NUCLEOTIDE SEQUENCE</scope>
    <source>
        <strain evidence="2">NBRC 14913</strain>
    </source>
</reference>
<evidence type="ECO:0000313" key="2">
    <source>
        <dbReference type="EMBL" id="GIM71489.1"/>
    </source>
</evidence>
<evidence type="ECO:0000313" key="3">
    <source>
        <dbReference type="Proteomes" id="UP000680865"/>
    </source>
</evidence>
<proteinExistence type="predicted"/>
<dbReference type="AlphaFoldDB" id="A0A919SGY1"/>